<name>A0A5C8P058_9BACI</name>
<gene>
    <name evidence="9" type="ORF">FHP05_05105</name>
</gene>
<accession>A0A5C8P058</accession>
<dbReference type="PRINTS" id="PR00038">
    <property type="entry name" value="HTHLUXR"/>
</dbReference>
<dbReference type="EMBL" id="VDUW01000002">
    <property type="protein sequence ID" value="TXL66761.1"/>
    <property type="molecule type" value="Genomic_DNA"/>
</dbReference>
<dbReference type="GO" id="GO:0003677">
    <property type="term" value="F:DNA binding"/>
    <property type="evidence" value="ECO:0007669"/>
    <property type="project" value="UniProtKB-KW"/>
</dbReference>
<dbReference type="InterPro" id="IPR016032">
    <property type="entry name" value="Sig_transdc_resp-reg_C-effctor"/>
</dbReference>
<dbReference type="InterPro" id="IPR001789">
    <property type="entry name" value="Sig_transdc_resp-reg_receiver"/>
</dbReference>
<dbReference type="Pfam" id="PF00072">
    <property type="entry name" value="Response_reg"/>
    <property type="match status" value="1"/>
</dbReference>
<evidence type="ECO:0000256" key="5">
    <source>
        <dbReference type="ARBA" id="ARBA00023163"/>
    </source>
</evidence>
<keyword evidence="5" id="KW-0804">Transcription</keyword>
<dbReference type="SUPFAM" id="SSF52172">
    <property type="entry name" value="CheY-like"/>
    <property type="match status" value="1"/>
</dbReference>
<dbReference type="CDD" id="cd17535">
    <property type="entry name" value="REC_NarL-like"/>
    <property type="match status" value="1"/>
</dbReference>
<dbReference type="Proteomes" id="UP000321574">
    <property type="component" value="Unassembled WGS sequence"/>
</dbReference>
<comment type="subcellular location">
    <subcellularLocation>
        <location evidence="1">Cytoplasm</location>
    </subcellularLocation>
</comment>
<evidence type="ECO:0000256" key="3">
    <source>
        <dbReference type="ARBA" id="ARBA00023015"/>
    </source>
</evidence>
<dbReference type="PROSITE" id="PS50043">
    <property type="entry name" value="HTH_LUXR_2"/>
    <property type="match status" value="1"/>
</dbReference>
<organism evidence="9 10">
    <name type="scientific">Cerasibacillus terrae</name>
    <dbReference type="NCBI Taxonomy" id="2498845"/>
    <lineage>
        <taxon>Bacteria</taxon>
        <taxon>Bacillati</taxon>
        <taxon>Bacillota</taxon>
        <taxon>Bacilli</taxon>
        <taxon>Bacillales</taxon>
        <taxon>Bacillaceae</taxon>
        <taxon>Cerasibacillus</taxon>
    </lineage>
</organism>
<dbReference type="Gene3D" id="3.40.50.2300">
    <property type="match status" value="1"/>
</dbReference>
<keyword evidence="4" id="KW-0238">DNA-binding</keyword>
<reference evidence="9 10" key="1">
    <citation type="submission" date="2019-06" db="EMBL/GenBank/DDBJ databases">
        <title>Cerasibacillus sp. nov., isolated from maize field.</title>
        <authorList>
            <person name="Lin S.-Y."/>
            <person name="Tsai C.-F."/>
            <person name="Young C.-C."/>
        </authorList>
    </citation>
    <scope>NUCLEOTIDE SEQUENCE [LARGE SCALE GENOMIC DNA]</scope>
    <source>
        <strain evidence="9 10">CC-CFT480</strain>
    </source>
</reference>
<dbReference type="GO" id="GO:0005737">
    <property type="term" value="C:cytoplasm"/>
    <property type="evidence" value="ECO:0007669"/>
    <property type="project" value="UniProtKB-SubCell"/>
</dbReference>
<keyword evidence="3" id="KW-0805">Transcription regulation</keyword>
<dbReference type="SUPFAM" id="SSF46894">
    <property type="entry name" value="C-terminal effector domain of the bipartite response regulators"/>
    <property type="match status" value="1"/>
</dbReference>
<dbReference type="InterPro" id="IPR000792">
    <property type="entry name" value="Tscrpt_reg_LuxR_C"/>
</dbReference>
<dbReference type="InterPro" id="IPR039420">
    <property type="entry name" value="WalR-like"/>
</dbReference>
<dbReference type="SMART" id="SM00448">
    <property type="entry name" value="REC"/>
    <property type="match status" value="1"/>
</dbReference>
<keyword evidence="2 6" id="KW-0597">Phosphoprotein</keyword>
<dbReference type="Pfam" id="PF00196">
    <property type="entry name" value="GerE"/>
    <property type="match status" value="1"/>
</dbReference>
<evidence type="ECO:0000256" key="4">
    <source>
        <dbReference type="ARBA" id="ARBA00023125"/>
    </source>
</evidence>
<dbReference type="SMART" id="SM00421">
    <property type="entry name" value="HTH_LUXR"/>
    <property type="match status" value="1"/>
</dbReference>
<feature type="modified residue" description="4-aspartylphosphate" evidence="6">
    <location>
        <position position="60"/>
    </location>
</feature>
<dbReference type="PANTHER" id="PTHR43214">
    <property type="entry name" value="TWO-COMPONENT RESPONSE REGULATOR"/>
    <property type="match status" value="1"/>
</dbReference>
<evidence type="ECO:0000313" key="9">
    <source>
        <dbReference type="EMBL" id="TXL66761.1"/>
    </source>
</evidence>
<dbReference type="OrthoDB" id="9780153at2"/>
<evidence type="ECO:0000256" key="6">
    <source>
        <dbReference type="PROSITE-ProRule" id="PRU00169"/>
    </source>
</evidence>
<dbReference type="CDD" id="cd06170">
    <property type="entry name" value="LuxR_C_like"/>
    <property type="match status" value="1"/>
</dbReference>
<proteinExistence type="predicted"/>
<evidence type="ECO:0000313" key="10">
    <source>
        <dbReference type="Proteomes" id="UP000321574"/>
    </source>
</evidence>
<evidence type="ECO:0000256" key="1">
    <source>
        <dbReference type="ARBA" id="ARBA00004496"/>
    </source>
</evidence>
<protein>
    <submittedName>
        <fullName evidence="9">Response regulator transcription factor</fullName>
    </submittedName>
</protein>
<feature type="domain" description="HTH luxR-type" evidence="7">
    <location>
        <begin position="158"/>
        <end position="223"/>
    </location>
</feature>
<dbReference type="GO" id="GO:0000160">
    <property type="term" value="P:phosphorelay signal transduction system"/>
    <property type="evidence" value="ECO:0007669"/>
    <property type="project" value="InterPro"/>
</dbReference>
<dbReference type="GO" id="GO:0006355">
    <property type="term" value="P:regulation of DNA-templated transcription"/>
    <property type="evidence" value="ECO:0007669"/>
    <property type="project" value="InterPro"/>
</dbReference>
<comment type="caution">
    <text evidence="9">The sequence shown here is derived from an EMBL/GenBank/DDBJ whole genome shotgun (WGS) entry which is preliminary data.</text>
</comment>
<dbReference type="InterPro" id="IPR058245">
    <property type="entry name" value="NreC/VraR/RcsB-like_REC"/>
</dbReference>
<evidence type="ECO:0000259" key="8">
    <source>
        <dbReference type="PROSITE" id="PS50110"/>
    </source>
</evidence>
<dbReference type="PANTHER" id="PTHR43214:SF24">
    <property type="entry name" value="TRANSCRIPTIONAL REGULATORY PROTEIN NARL-RELATED"/>
    <property type="match status" value="1"/>
</dbReference>
<sequence>MLEGCELIRVLLVQEQRLFSEGVKAIIETEPELEVVGITETSSKLLELIEQVEPDVMLIDIKTGKIDGIQTTTVVKEKYPHIKVVFLSDEIDEELVLRGINVGADGFIMRDMYPDTCKGVIRRVHRGENVLCGKVAKILVQKVRELTKDKKTILSLRLENNDISLTARELDIAHLLMRGKSNKRIAHRLQISEGTVKNYISEIYQKINIRRRKDAIDFLKKLVK</sequence>
<dbReference type="InterPro" id="IPR011006">
    <property type="entry name" value="CheY-like_superfamily"/>
</dbReference>
<dbReference type="AlphaFoldDB" id="A0A5C8P058"/>
<evidence type="ECO:0000256" key="2">
    <source>
        <dbReference type="ARBA" id="ARBA00022553"/>
    </source>
</evidence>
<keyword evidence="10" id="KW-1185">Reference proteome</keyword>
<evidence type="ECO:0000259" key="7">
    <source>
        <dbReference type="PROSITE" id="PS50043"/>
    </source>
</evidence>
<feature type="domain" description="Response regulatory" evidence="8">
    <location>
        <begin position="9"/>
        <end position="125"/>
    </location>
</feature>
<dbReference type="PROSITE" id="PS50110">
    <property type="entry name" value="RESPONSE_REGULATORY"/>
    <property type="match status" value="1"/>
</dbReference>